<dbReference type="PROSITE" id="PS50805">
    <property type="entry name" value="KRAB"/>
    <property type="match status" value="1"/>
</dbReference>
<dbReference type="CDD" id="cd07765">
    <property type="entry name" value="KRAB_A-box"/>
    <property type="match status" value="1"/>
</dbReference>
<dbReference type="SUPFAM" id="SSF109640">
    <property type="entry name" value="KRAB domain (Kruppel-associated box)"/>
    <property type="match status" value="1"/>
</dbReference>
<dbReference type="Gene3D" id="6.10.140.140">
    <property type="match status" value="1"/>
</dbReference>
<dbReference type="Proteomes" id="UP000314985">
    <property type="component" value="Chromosome 6"/>
</dbReference>
<dbReference type="SMART" id="SM00349">
    <property type="entry name" value="KRAB"/>
    <property type="match status" value="1"/>
</dbReference>
<organism evidence="3 4">
    <name type="scientific">Sus scrofa</name>
    <name type="common">Pig</name>
    <dbReference type="NCBI Taxonomy" id="9823"/>
    <lineage>
        <taxon>Eukaryota</taxon>
        <taxon>Metazoa</taxon>
        <taxon>Chordata</taxon>
        <taxon>Craniata</taxon>
        <taxon>Vertebrata</taxon>
        <taxon>Euteleostomi</taxon>
        <taxon>Mammalia</taxon>
        <taxon>Eutheria</taxon>
        <taxon>Laurasiatheria</taxon>
        <taxon>Artiodactyla</taxon>
        <taxon>Suina</taxon>
        <taxon>Suidae</taxon>
        <taxon>Sus</taxon>
    </lineage>
</organism>
<dbReference type="InterPro" id="IPR001909">
    <property type="entry name" value="KRAB"/>
</dbReference>
<feature type="chain" id="PRO_5021450820" description="KRAB domain-containing protein" evidence="1">
    <location>
        <begin position="30"/>
        <end position="150"/>
    </location>
</feature>
<reference evidence="3" key="2">
    <citation type="submission" date="2025-08" db="UniProtKB">
        <authorList>
            <consortium name="Ensembl"/>
        </authorList>
    </citation>
    <scope>IDENTIFICATION</scope>
</reference>
<dbReference type="Pfam" id="PF01352">
    <property type="entry name" value="KRAB"/>
    <property type="match status" value="1"/>
</dbReference>
<proteinExistence type="predicted"/>
<evidence type="ECO:0000313" key="3">
    <source>
        <dbReference type="Ensembl" id="ENSSSCP00070004529.1"/>
    </source>
</evidence>
<evidence type="ECO:0000259" key="2">
    <source>
        <dbReference type="PROSITE" id="PS50805"/>
    </source>
</evidence>
<evidence type="ECO:0000313" key="4">
    <source>
        <dbReference type="Proteomes" id="UP000314985"/>
    </source>
</evidence>
<dbReference type="InterPro" id="IPR050169">
    <property type="entry name" value="Krueppel_C2H2_ZnF"/>
</dbReference>
<sequence length="150" mass="16468">TAAAAFLESLLLSPARMMLLLTFQAPVTFQDVVVTFTREERELLGQAQRTLYRKVMLETFQLLLSMGKTSPHLQAGALQPPTRPILSLKASREGGQVSGSARPPHPPPRVPALFWALLCLLSLCLHLESWSKRHSPPRGRTCGPRGSMSG</sequence>
<keyword evidence="1" id="KW-0732">Signal</keyword>
<dbReference type="PANTHER" id="PTHR23232:SF157">
    <property type="entry name" value="ZINC FINGER PROTEIN 525"/>
    <property type="match status" value="1"/>
</dbReference>
<name>A0A4X1SQ74_PIG</name>
<feature type="signal peptide" evidence="1">
    <location>
        <begin position="1"/>
        <end position="29"/>
    </location>
</feature>
<dbReference type="AlphaFoldDB" id="A0A4X1SQ74"/>
<dbReference type="InterPro" id="IPR036051">
    <property type="entry name" value="KRAB_dom_sf"/>
</dbReference>
<feature type="domain" description="KRAB" evidence="2">
    <location>
        <begin position="27"/>
        <end position="107"/>
    </location>
</feature>
<evidence type="ECO:0000256" key="1">
    <source>
        <dbReference type="SAM" id="SignalP"/>
    </source>
</evidence>
<protein>
    <recommendedName>
        <fullName evidence="2">KRAB domain-containing protein</fullName>
    </recommendedName>
</protein>
<dbReference type="Ensembl" id="ENSSSCT00070005545.1">
    <property type="protein sequence ID" value="ENSSSCP00070004529.1"/>
    <property type="gene ID" value="ENSSSCG00070002945.1"/>
</dbReference>
<dbReference type="GO" id="GO:0006355">
    <property type="term" value="P:regulation of DNA-templated transcription"/>
    <property type="evidence" value="ECO:0007669"/>
    <property type="project" value="InterPro"/>
</dbReference>
<dbReference type="PANTHER" id="PTHR23232">
    <property type="entry name" value="KRAB DOMAIN C2H2 ZINC FINGER"/>
    <property type="match status" value="1"/>
</dbReference>
<accession>A0A4X1SQ74</accession>
<reference evidence="3 4" key="1">
    <citation type="submission" date="2017-08" db="EMBL/GenBank/DDBJ databases">
        <title>USMARCv1.0.</title>
        <authorList>
            <person name="Hannum G.I."/>
            <person name="Koren S."/>
            <person name="Schroeder S.G."/>
            <person name="Chin S.C."/>
            <person name="Nonneman D.J."/>
            <person name="Becker S.A."/>
            <person name="Rosen B.D."/>
            <person name="Bickhart D.M."/>
            <person name="Putnam N.H."/>
            <person name="Green R.E."/>
            <person name="Tuggle C.K."/>
            <person name="Liu H."/>
            <person name="Rohrer G.A."/>
            <person name="Warr A."/>
            <person name="Hall R."/>
            <person name="Kim K."/>
            <person name="Hume D.A."/>
            <person name="Talbot R."/>
            <person name="Chow W."/>
            <person name="Howe K."/>
            <person name="Schwartz A.S."/>
            <person name="Watson M."/>
            <person name="Archibald A.L."/>
            <person name="Phillippy A.M."/>
            <person name="Smith T.P.L."/>
        </authorList>
    </citation>
    <scope>NUCLEOTIDE SEQUENCE [LARGE SCALE GENOMIC DNA]</scope>
</reference>